<accession>A0A6L2MGA6</accession>
<sequence length="306" mass="34760">MPSKKKMEAQYGKFFDMTRGVRINVPLVDVLAGMPNYGKFLKEFVRNKHKLEQISSAFLSDESSSMIQNKVPFKLKDPKSFLISYTFSKSFSCNALADLVTSKLMPYSLYAKLSLKTLKPIKMSISIDVIDEILEADFDALLDEGSEILHSIKGPILKEKLFSEFDEFMAMNIEGKSKFESDTEEPPFKKITFNTDYKIKTSLEERPSNLELKPLPNHLEYVFLEEPSFLPKRQPSHALSEHTLIGECLSVYVMLQLLFKEGIVLGYKVSGAGLEVDKAEINVIYKLPPPTNVKGVRSFLGQLEQY</sequence>
<dbReference type="GO" id="GO:0003964">
    <property type="term" value="F:RNA-directed DNA polymerase activity"/>
    <property type="evidence" value="ECO:0007669"/>
    <property type="project" value="UniProtKB-KW"/>
</dbReference>
<keyword evidence="1" id="KW-0808">Transferase</keyword>
<dbReference type="SUPFAM" id="SSF56672">
    <property type="entry name" value="DNA/RNA polymerases"/>
    <property type="match status" value="1"/>
</dbReference>
<protein>
    <submittedName>
        <fullName evidence="1">Reverse transcriptase domain-containing protein</fullName>
    </submittedName>
</protein>
<dbReference type="PANTHER" id="PTHR33067:SF35">
    <property type="entry name" value="ASPARTIC PEPTIDASE DDI1-TYPE DOMAIN-CONTAINING PROTEIN"/>
    <property type="match status" value="1"/>
</dbReference>
<keyword evidence="1" id="KW-0548">Nucleotidyltransferase</keyword>
<name>A0A6L2MGA6_TANCI</name>
<proteinExistence type="predicted"/>
<keyword evidence="1" id="KW-0695">RNA-directed DNA polymerase</keyword>
<dbReference type="PANTHER" id="PTHR33067">
    <property type="entry name" value="RNA-DIRECTED DNA POLYMERASE-RELATED"/>
    <property type="match status" value="1"/>
</dbReference>
<dbReference type="InterPro" id="IPR043502">
    <property type="entry name" value="DNA/RNA_pol_sf"/>
</dbReference>
<evidence type="ECO:0000313" key="1">
    <source>
        <dbReference type="EMBL" id="GEU72317.1"/>
    </source>
</evidence>
<dbReference type="AlphaFoldDB" id="A0A6L2MGA6"/>
<reference evidence="1" key="1">
    <citation type="journal article" date="2019" name="Sci. Rep.">
        <title>Draft genome of Tanacetum cinerariifolium, the natural source of mosquito coil.</title>
        <authorList>
            <person name="Yamashiro T."/>
            <person name="Shiraishi A."/>
            <person name="Satake H."/>
            <person name="Nakayama K."/>
        </authorList>
    </citation>
    <scope>NUCLEOTIDE SEQUENCE</scope>
</reference>
<dbReference type="EMBL" id="BKCJ010006468">
    <property type="protein sequence ID" value="GEU72317.1"/>
    <property type="molecule type" value="Genomic_DNA"/>
</dbReference>
<gene>
    <name evidence="1" type="ORF">Tci_044295</name>
</gene>
<comment type="caution">
    <text evidence="1">The sequence shown here is derived from an EMBL/GenBank/DDBJ whole genome shotgun (WGS) entry which is preliminary data.</text>
</comment>
<organism evidence="1">
    <name type="scientific">Tanacetum cinerariifolium</name>
    <name type="common">Dalmatian daisy</name>
    <name type="synonym">Chrysanthemum cinerariifolium</name>
    <dbReference type="NCBI Taxonomy" id="118510"/>
    <lineage>
        <taxon>Eukaryota</taxon>
        <taxon>Viridiplantae</taxon>
        <taxon>Streptophyta</taxon>
        <taxon>Embryophyta</taxon>
        <taxon>Tracheophyta</taxon>
        <taxon>Spermatophyta</taxon>
        <taxon>Magnoliopsida</taxon>
        <taxon>eudicotyledons</taxon>
        <taxon>Gunneridae</taxon>
        <taxon>Pentapetalae</taxon>
        <taxon>asterids</taxon>
        <taxon>campanulids</taxon>
        <taxon>Asterales</taxon>
        <taxon>Asteraceae</taxon>
        <taxon>Asteroideae</taxon>
        <taxon>Anthemideae</taxon>
        <taxon>Anthemidinae</taxon>
        <taxon>Tanacetum</taxon>
    </lineage>
</organism>